<proteinExistence type="predicted"/>
<accession>A0ABT8BDJ3</accession>
<dbReference type="EMBL" id="JAUFPX010000002">
    <property type="protein sequence ID" value="MDN3589552.1"/>
    <property type="molecule type" value="Genomic_DNA"/>
</dbReference>
<dbReference type="Proteomes" id="UP001224644">
    <property type="component" value="Unassembled WGS sequence"/>
</dbReference>
<reference evidence="2" key="1">
    <citation type="journal article" date="2019" name="Int. J. Syst. Evol. Microbiol.">
        <title>The Global Catalogue of Microorganisms (GCM) 10K type strain sequencing project: providing services to taxonomists for standard genome sequencing and annotation.</title>
        <authorList>
            <consortium name="The Broad Institute Genomics Platform"/>
            <consortium name="The Broad Institute Genome Sequencing Center for Infectious Disease"/>
            <person name="Wu L."/>
            <person name="Ma J."/>
        </authorList>
    </citation>
    <scope>NUCLEOTIDE SEQUENCE [LARGE SCALE GENOMIC DNA]</scope>
    <source>
        <strain evidence="2">CECT 7069</strain>
    </source>
</reference>
<organism evidence="1 2">
    <name type="scientific">Methylobacterium adhaesivum</name>
    <dbReference type="NCBI Taxonomy" id="333297"/>
    <lineage>
        <taxon>Bacteria</taxon>
        <taxon>Pseudomonadati</taxon>
        <taxon>Pseudomonadota</taxon>
        <taxon>Alphaproteobacteria</taxon>
        <taxon>Hyphomicrobiales</taxon>
        <taxon>Methylobacteriaceae</taxon>
        <taxon>Methylobacterium</taxon>
    </lineage>
</organism>
<evidence type="ECO:0008006" key="3">
    <source>
        <dbReference type="Google" id="ProtNLM"/>
    </source>
</evidence>
<name>A0ABT8BDJ3_9HYPH</name>
<gene>
    <name evidence="1" type="ORF">QWZ12_02880</name>
</gene>
<evidence type="ECO:0000313" key="1">
    <source>
        <dbReference type="EMBL" id="MDN3589552.1"/>
    </source>
</evidence>
<sequence length="89" mass="9661">MPPPPKRSRTRLSSGACLALVVALPIGLSLPVKAQSPAKDFLFQEQRFSRACRPPLKYAAGACVRRCPAGYEDMGRTCRQRGMRGGGGW</sequence>
<evidence type="ECO:0000313" key="2">
    <source>
        <dbReference type="Proteomes" id="UP001224644"/>
    </source>
</evidence>
<comment type="caution">
    <text evidence="1">The sequence shown here is derived from an EMBL/GenBank/DDBJ whole genome shotgun (WGS) entry which is preliminary data.</text>
</comment>
<protein>
    <recommendedName>
        <fullName evidence="3">Secreted protein</fullName>
    </recommendedName>
</protein>
<dbReference type="RefSeq" id="WP_238224074.1">
    <property type="nucleotide sequence ID" value="NZ_BPQD01000007.1"/>
</dbReference>
<keyword evidence="2" id="KW-1185">Reference proteome</keyword>